<dbReference type="OrthoDB" id="4500473at2759"/>
<accession>A0A5N6L1H7</accession>
<proteinExistence type="predicted"/>
<comment type="caution">
    <text evidence="1">The sequence shown here is derived from an EMBL/GenBank/DDBJ whole genome shotgun (WGS) entry which is preliminary data.</text>
</comment>
<keyword evidence="2" id="KW-1185">Reference proteome</keyword>
<dbReference type="EMBL" id="VIBQ01000059">
    <property type="protein sequence ID" value="KAB8542148.1"/>
    <property type="molecule type" value="Genomic_DNA"/>
</dbReference>
<gene>
    <name evidence="1" type="ORF">FH972_025611</name>
</gene>
<dbReference type="AlphaFoldDB" id="A0A5N6L1H7"/>
<organism evidence="1 2">
    <name type="scientific">Carpinus fangiana</name>
    <dbReference type="NCBI Taxonomy" id="176857"/>
    <lineage>
        <taxon>Eukaryota</taxon>
        <taxon>Viridiplantae</taxon>
        <taxon>Streptophyta</taxon>
        <taxon>Embryophyta</taxon>
        <taxon>Tracheophyta</taxon>
        <taxon>Spermatophyta</taxon>
        <taxon>Magnoliopsida</taxon>
        <taxon>eudicotyledons</taxon>
        <taxon>Gunneridae</taxon>
        <taxon>Pentapetalae</taxon>
        <taxon>rosids</taxon>
        <taxon>fabids</taxon>
        <taxon>Fagales</taxon>
        <taxon>Betulaceae</taxon>
        <taxon>Carpinus</taxon>
    </lineage>
</organism>
<name>A0A5N6L1H7_9ROSI</name>
<dbReference type="Proteomes" id="UP000327013">
    <property type="component" value="Unassembled WGS sequence"/>
</dbReference>
<evidence type="ECO:0000313" key="1">
    <source>
        <dbReference type="EMBL" id="KAB8542148.1"/>
    </source>
</evidence>
<protein>
    <submittedName>
        <fullName evidence="1">Uncharacterized protein</fullName>
    </submittedName>
</protein>
<reference evidence="1 2" key="1">
    <citation type="submission" date="2019-06" db="EMBL/GenBank/DDBJ databases">
        <title>A chromosomal-level reference genome of Carpinus fangiana (Coryloideae, Betulaceae).</title>
        <authorList>
            <person name="Yang X."/>
            <person name="Wang Z."/>
            <person name="Zhang L."/>
            <person name="Hao G."/>
            <person name="Liu J."/>
            <person name="Yang Y."/>
        </authorList>
    </citation>
    <scope>NUCLEOTIDE SEQUENCE [LARGE SCALE GENOMIC DNA]</scope>
    <source>
        <strain evidence="1">Cfa_2016G</strain>
        <tissue evidence="1">Leaf</tissue>
    </source>
</reference>
<sequence length="286" mass="31542">MANSRKTYFLTPTRTHPPNRRIVLGSIIELAQWPEETLLNDKILPIPPSSGPYKHSARNYKSTVTKSGEFNPGIFADFLQQILGLGATLGIGFKRSDTEELTAKSLDTLTFEPSQEYIDEAMKADRVAAKVKEKRIWERSGRVFMITGIKIARGAAVTTKKNKSTSAQGEFSLSLAIITAGMAPVPLTFGPKADIKNSNDQSVSFSASDDFVYAYRLSKITVKDGKAKAEPHYKGTVLDDSESDEEITELEYTTEDWSIEADFSGAAHQMLDETGEEVFVAKVKDT</sequence>
<evidence type="ECO:0000313" key="2">
    <source>
        <dbReference type="Proteomes" id="UP000327013"/>
    </source>
</evidence>